<evidence type="ECO:0000259" key="14">
    <source>
        <dbReference type="SMART" id="SM00739"/>
    </source>
</evidence>
<dbReference type="InterPro" id="IPR022581">
    <property type="entry name" value="Spt5_N"/>
</dbReference>
<dbReference type="InterPro" id="IPR041978">
    <property type="entry name" value="KOW_Spt5_5"/>
</dbReference>
<keyword evidence="7" id="KW-0805">Transcription regulation</keyword>
<dbReference type="SMART" id="SM00739">
    <property type="entry name" value="KOW"/>
    <property type="match status" value="6"/>
</dbReference>
<dbReference type="Pfam" id="PF23042">
    <property type="entry name" value="KOW1_SPT5"/>
    <property type="match status" value="1"/>
</dbReference>
<feature type="compositionally biased region" description="Polar residues" evidence="12">
    <location>
        <begin position="926"/>
        <end position="936"/>
    </location>
</feature>
<dbReference type="InterPro" id="IPR005824">
    <property type="entry name" value="KOW"/>
</dbReference>
<dbReference type="InterPro" id="IPR057936">
    <property type="entry name" value="KOWx_Spt5"/>
</dbReference>
<dbReference type="InterPro" id="IPR008991">
    <property type="entry name" value="Translation_prot_SH3-like_sf"/>
</dbReference>
<dbReference type="GO" id="GO:0032044">
    <property type="term" value="C:DSIF complex"/>
    <property type="evidence" value="ECO:0000318"/>
    <property type="project" value="GO_Central"/>
</dbReference>
<dbReference type="GO" id="GO:0032784">
    <property type="term" value="P:regulation of DNA-templated transcription elongation"/>
    <property type="evidence" value="ECO:0007669"/>
    <property type="project" value="InterPro"/>
</dbReference>
<dbReference type="GO" id="GO:0003729">
    <property type="term" value="F:mRNA binding"/>
    <property type="evidence" value="ECO:0000318"/>
    <property type="project" value="GO_Central"/>
</dbReference>
<dbReference type="CDD" id="cd06081">
    <property type="entry name" value="KOW_Spt5_1"/>
    <property type="match status" value="1"/>
</dbReference>
<dbReference type="Pfam" id="PF11942">
    <property type="entry name" value="Spt5_N"/>
    <property type="match status" value="1"/>
</dbReference>
<feature type="region of interest" description="Disordered" evidence="12">
    <location>
        <begin position="206"/>
        <end position="225"/>
    </location>
</feature>
<feature type="compositionally biased region" description="Polar residues" evidence="12">
    <location>
        <begin position="860"/>
        <end position="879"/>
    </location>
</feature>
<keyword evidence="10 11" id="KW-0539">Nucleus</keyword>
<dbReference type="InterPro" id="IPR005100">
    <property type="entry name" value="NGN-domain"/>
</dbReference>
<evidence type="ECO:0000256" key="10">
    <source>
        <dbReference type="ARBA" id="ARBA00023242"/>
    </source>
</evidence>
<dbReference type="FunFam" id="3.30.70.940:FF:000005">
    <property type="entry name" value="Transcription elongation factor SPT5"/>
    <property type="match status" value="1"/>
</dbReference>
<dbReference type="Pfam" id="PF23290">
    <property type="entry name" value="KOW5_SPT5"/>
    <property type="match status" value="1"/>
</dbReference>
<evidence type="ECO:0000313" key="15">
    <source>
        <dbReference type="EMBL" id="GAQ78708.1"/>
    </source>
</evidence>
<dbReference type="CDD" id="cd06084">
    <property type="entry name" value="KOW_Spt5_4"/>
    <property type="match status" value="1"/>
</dbReference>
<evidence type="ECO:0000256" key="8">
    <source>
        <dbReference type="ARBA" id="ARBA00023159"/>
    </source>
</evidence>
<dbReference type="CDD" id="cd09888">
    <property type="entry name" value="NGN_Euk"/>
    <property type="match status" value="1"/>
</dbReference>
<feature type="domain" description="KOW" evidence="14">
    <location>
        <begin position="796"/>
        <end position="823"/>
    </location>
</feature>
<feature type="compositionally biased region" description="Basic residues" evidence="12">
    <location>
        <begin position="86"/>
        <end position="97"/>
    </location>
</feature>
<keyword evidence="8" id="KW-0010">Activator</keyword>
<evidence type="ECO:0000256" key="4">
    <source>
        <dbReference type="ARBA" id="ARBA00022491"/>
    </source>
</evidence>
<keyword evidence="5" id="KW-0597">Phosphoprotein</keyword>
<dbReference type="PANTHER" id="PTHR11125:SF7">
    <property type="entry name" value="TRANSCRIPTION ELONGATION FACTOR SPT5"/>
    <property type="match status" value="1"/>
</dbReference>
<name>A0A1Y1HSB7_KLENI</name>
<feature type="compositionally biased region" description="Acidic residues" evidence="12">
    <location>
        <begin position="63"/>
        <end position="81"/>
    </location>
</feature>
<evidence type="ECO:0000256" key="12">
    <source>
        <dbReference type="SAM" id="MobiDB-lite"/>
    </source>
</evidence>
<evidence type="ECO:0000256" key="3">
    <source>
        <dbReference type="ARBA" id="ARBA00020181"/>
    </source>
</evidence>
<accession>A0A1Y1HSB7</accession>
<dbReference type="GO" id="GO:0006357">
    <property type="term" value="P:regulation of transcription by RNA polymerase II"/>
    <property type="evidence" value="ECO:0007669"/>
    <property type="project" value="InterPro"/>
</dbReference>
<dbReference type="AlphaFoldDB" id="A0A1Y1HSB7"/>
<keyword evidence="6" id="KW-0677">Repeat</keyword>
<feature type="domain" description="KOW" evidence="14">
    <location>
        <begin position="479"/>
        <end position="506"/>
    </location>
</feature>
<dbReference type="Pfam" id="PF00467">
    <property type="entry name" value="KOW"/>
    <property type="match status" value="1"/>
</dbReference>
<comment type="similarity">
    <text evidence="2 11">Belongs to the SPT5 family.</text>
</comment>
<evidence type="ECO:0000256" key="9">
    <source>
        <dbReference type="ARBA" id="ARBA00023163"/>
    </source>
</evidence>
<proteinExistence type="inferred from homology"/>
<evidence type="ECO:0000256" key="7">
    <source>
        <dbReference type="ARBA" id="ARBA00023015"/>
    </source>
</evidence>
<dbReference type="InterPro" id="IPR039385">
    <property type="entry name" value="NGN_Euk"/>
</dbReference>
<dbReference type="InterPro" id="IPR036735">
    <property type="entry name" value="NGN_dom_sf"/>
</dbReference>
<feature type="compositionally biased region" description="Acidic residues" evidence="12">
    <location>
        <begin position="103"/>
        <end position="118"/>
    </location>
</feature>
<dbReference type="EMBL" id="DF236966">
    <property type="protein sequence ID" value="GAQ78708.1"/>
    <property type="molecule type" value="Genomic_DNA"/>
</dbReference>
<feature type="region of interest" description="Disordered" evidence="12">
    <location>
        <begin position="846"/>
        <end position="1038"/>
    </location>
</feature>
<dbReference type="Gene3D" id="3.30.70.940">
    <property type="entry name" value="NusG, N-terminal domain"/>
    <property type="match status" value="1"/>
</dbReference>
<evidence type="ECO:0000256" key="2">
    <source>
        <dbReference type="ARBA" id="ARBA00006956"/>
    </source>
</evidence>
<organism evidence="15 16">
    <name type="scientific">Klebsormidium nitens</name>
    <name type="common">Green alga</name>
    <name type="synonym">Ulothrix nitens</name>
    <dbReference type="NCBI Taxonomy" id="105231"/>
    <lineage>
        <taxon>Eukaryota</taxon>
        <taxon>Viridiplantae</taxon>
        <taxon>Streptophyta</taxon>
        <taxon>Klebsormidiophyceae</taxon>
        <taxon>Klebsormidiales</taxon>
        <taxon>Klebsormidiaceae</taxon>
        <taxon>Klebsormidium</taxon>
    </lineage>
</organism>
<dbReference type="Pfam" id="PF23284">
    <property type="entry name" value="KOW2_Spt5"/>
    <property type="match status" value="1"/>
</dbReference>
<evidence type="ECO:0000256" key="11">
    <source>
        <dbReference type="PIRNR" id="PIRNR036945"/>
    </source>
</evidence>
<feature type="domain" description="KOW" evidence="14">
    <location>
        <begin position="1092"/>
        <end position="1119"/>
    </location>
</feature>
<dbReference type="Proteomes" id="UP000054558">
    <property type="component" value="Unassembled WGS sequence"/>
</dbReference>
<dbReference type="InterPro" id="IPR057934">
    <property type="entry name" value="KOW_Spt5_7"/>
</dbReference>
<feature type="compositionally biased region" description="Polar residues" evidence="12">
    <location>
        <begin position="982"/>
        <end position="999"/>
    </location>
</feature>
<feature type="region of interest" description="Disordered" evidence="12">
    <location>
        <begin position="55"/>
        <end position="170"/>
    </location>
</feature>
<dbReference type="GO" id="GO:0006368">
    <property type="term" value="P:transcription elongation by RNA polymerase II"/>
    <property type="evidence" value="ECO:0000318"/>
    <property type="project" value="GO_Central"/>
</dbReference>
<dbReference type="SMART" id="SM00738">
    <property type="entry name" value="NGN"/>
    <property type="match status" value="1"/>
</dbReference>
<gene>
    <name evidence="15" type="ORF">KFL_000170540</name>
</gene>
<evidence type="ECO:0000256" key="5">
    <source>
        <dbReference type="ARBA" id="ARBA00022553"/>
    </source>
</evidence>
<dbReference type="InterPro" id="IPR014722">
    <property type="entry name" value="Rib_uL2_dom2"/>
</dbReference>
<dbReference type="PIRSF" id="PIRSF036945">
    <property type="entry name" value="Spt5"/>
    <property type="match status" value="1"/>
</dbReference>
<dbReference type="InterPro" id="IPR039659">
    <property type="entry name" value="SPT5"/>
</dbReference>
<dbReference type="CDD" id="cd06085">
    <property type="entry name" value="KOW_Spt5_5"/>
    <property type="match status" value="1"/>
</dbReference>
<protein>
    <recommendedName>
        <fullName evidence="3 11">Transcription elongation factor SPT5</fullName>
    </recommendedName>
</protein>
<dbReference type="InterPro" id="IPR041976">
    <property type="entry name" value="KOW_Spt5_3"/>
</dbReference>
<dbReference type="PANTHER" id="PTHR11125">
    <property type="entry name" value="SUPPRESSOR OF TY 5"/>
    <property type="match status" value="1"/>
</dbReference>
<dbReference type="OMA" id="YPVGYMN"/>
<keyword evidence="9 11" id="KW-0804">Transcription</keyword>
<reference evidence="15 16" key="1">
    <citation type="journal article" date="2014" name="Nat. Commun.">
        <title>Klebsormidium flaccidum genome reveals primary factors for plant terrestrial adaptation.</title>
        <authorList>
            <person name="Hori K."/>
            <person name="Maruyama F."/>
            <person name="Fujisawa T."/>
            <person name="Togashi T."/>
            <person name="Yamamoto N."/>
            <person name="Seo M."/>
            <person name="Sato S."/>
            <person name="Yamada T."/>
            <person name="Mori H."/>
            <person name="Tajima N."/>
            <person name="Moriyama T."/>
            <person name="Ikeuchi M."/>
            <person name="Watanabe M."/>
            <person name="Wada H."/>
            <person name="Kobayashi K."/>
            <person name="Saito M."/>
            <person name="Masuda T."/>
            <person name="Sasaki-Sekimoto Y."/>
            <person name="Mashiguchi K."/>
            <person name="Awai K."/>
            <person name="Shimojima M."/>
            <person name="Masuda S."/>
            <person name="Iwai M."/>
            <person name="Nobusawa T."/>
            <person name="Narise T."/>
            <person name="Kondo S."/>
            <person name="Saito H."/>
            <person name="Sato R."/>
            <person name="Murakawa M."/>
            <person name="Ihara Y."/>
            <person name="Oshima-Yamada Y."/>
            <person name="Ohtaka K."/>
            <person name="Satoh M."/>
            <person name="Sonobe K."/>
            <person name="Ishii M."/>
            <person name="Ohtani R."/>
            <person name="Kanamori-Sato M."/>
            <person name="Honoki R."/>
            <person name="Miyazaki D."/>
            <person name="Mochizuki H."/>
            <person name="Umetsu J."/>
            <person name="Higashi K."/>
            <person name="Shibata D."/>
            <person name="Kamiya Y."/>
            <person name="Sato N."/>
            <person name="Nakamura Y."/>
            <person name="Tabata S."/>
            <person name="Ida S."/>
            <person name="Kurokawa K."/>
            <person name="Ohta H."/>
        </authorList>
    </citation>
    <scope>NUCLEOTIDE SEQUENCE [LARGE SCALE GENOMIC DNA]</scope>
    <source>
        <strain evidence="15 16">NIES-2285</strain>
    </source>
</reference>
<dbReference type="Gene3D" id="2.30.30.30">
    <property type="match status" value="3"/>
</dbReference>
<keyword evidence="4" id="KW-0678">Repressor</keyword>
<feature type="domain" description="KOW" evidence="14">
    <location>
        <begin position="323"/>
        <end position="350"/>
    </location>
</feature>
<dbReference type="Pfam" id="PF23037">
    <property type="entry name" value="KOWx_SPT5"/>
    <property type="match status" value="1"/>
</dbReference>
<feature type="domain" description="KOW" evidence="14">
    <location>
        <begin position="671"/>
        <end position="698"/>
    </location>
</feature>
<dbReference type="CDD" id="cd06086">
    <property type="entry name" value="KOW_Spt5_6"/>
    <property type="match status" value="1"/>
</dbReference>
<keyword evidence="16" id="KW-1185">Reference proteome</keyword>
<evidence type="ECO:0000259" key="13">
    <source>
        <dbReference type="SMART" id="SM00738"/>
    </source>
</evidence>
<dbReference type="SUPFAM" id="SSF50104">
    <property type="entry name" value="Translation proteins SH3-like domain"/>
    <property type="match status" value="2"/>
</dbReference>
<comment type="subcellular location">
    <subcellularLocation>
        <location evidence="1 11">Nucleus</location>
    </subcellularLocation>
</comment>
<feature type="compositionally biased region" description="Acidic residues" evidence="12">
    <location>
        <begin position="135"/>
        <end position="161"/>
    </location>
</feature>
<dbReference type="InterPro" id="IPR041973">
    <property type="entry name" value="KOW_Spt5_1"/>
</dbReference>
<evidence type="ECO:0000313" key="16">
    <source>
        <dbReference type="Proteomes" id="UP000054558"/>
    </source>
</evidence>
<dbReference type="InterPro" id="IPR041975">
    <property type="entry name" value="KOW_Spt5_2"/>
</dbReference>
<dbReference type="CDD" id="cd06083">
    <property type="entry name" value="KOW_Spt5_3"/>
    <property type="match status" value="1"/>
</dbReference>
<evidence type="ECO:0000256" key="6">
    <source>
        <dbReference type="ARBA" id="ARBA00022737"/>
    </source>
</evidence>
<feature type="domain" description="NusG-like N-terminal" evidence="13">
    <location>
        <begin position="230"/>
        <end position="318"/>
    </location>
</feature>
<dbReference type="Pfam" id="PF03439">
    <property type="entry name" value="Spt5-NGN"/>
    <property type="match status" value="1"/>
</dbReference>
<sequence length="1144" mass="126543">MPEPEPEAARQNFQRFQPTSFCSLRKETAAQEKPPAAASFRGANFVKQLLHVRSVGGMARSDDSDDDFEEEEDFDEDEYEDEAPKSKGKGSKGKRPRSLYIDDAAEEDEDEDEDEEEEEQRHKKRKRGAAAFIDDAADVADEDEEEEDDDYADDLIDDNELPNEVGPSRQEAFRSYRDMARNLEEDEEDDEAGLEKFLKERYERYDQAQDRDEDEAGPVDSEALAPSVDDPKLWMVKCQFGREKEAAICLMQKSLARLAEGRPLQIRSAAAIDHLKGYLYIEAMKESHVREAITGLRILYYKITLVPIREMRDVLRITKKQLELQRDTWVRVRNGLYKGDLAQVVDVDHVRNQATLKLIPRVDLQELARRLEGEGRDQKKKTRPPQRFFSLDEARDLRIPVESKRDNYGDAFEFINNLKFRDGYFFKTVSLKSIEVKEVVPSFDELQRFQNAPQGEDGSTRRNDLPTLSDAAISKKKVHFVPGDSIRVVEGELKSLQGTVVHVDEVQGIVRVRLRDEDWAQLGQAAKAMQKEQELKDSQIRKHYSMGDHVKVLSGQHEGSTGLIVKVDDATSTVVLFSDTTQQEIRVFSHDIVEAAEVSSGLTKFGEYDLHDLIALDNGLTVGMIVRVEKDACAVLIGNPDRQDVRTVTRPQIKRKVFDRSFSTQDMTGAAITVRDVVKVHTGEFKGKQGPVVHLSKQMLFIQSRDVKQNGGFICVAARNCKVFGGNKTDPFAPPQPNMASPYGLSNGQPGGYVPQSPVYGLRSPAHYLAAGPGAGRGANPGVFSGARGRGGRRDDSLTNTMVRIMSGPWKGYRGRVKDATDTTVRIELDSQMKTITVNRDQLNLKEGRREESAGGYYPQTPSRAYPQTPSRAYPQTPSREYPQTPARDPAAMPMTPSRGRAWDPYTPMTPAREPGWNDEPPSYHSGPSTFGSATASYAPYSPIDSPAPSPSNGNPDTPGARPYDAPTPGSGTGWGSGATPYSDQRSPVDTPGSYQVPSPYTPGDRPTPYVPPTPTTPGGSGAGVPDPMSPAFGTPLDNSSWPIPDVWVTASERQGILREILPDGGFKVQIGSGSDPVEFVTAQLADLELIAPRKGDNIKIVTGEFRGLTGKLIGIDGSDGIVKLDGNMDIKILDMSNLGKVGG</sequence>
<dbReference type="Pfam" id="PF23291">
    <property type="entry name" value="KOW4_SPT5"/>
    <property type="match status" value="1"/>
</dbReference>
<dbReference type="InterPro" id="IPR017071">
    <property type="entry name" value="TF_Spt5_eukaryote"/>
</dbReference>
<evidence type="ECO:0000256" key="1">
    <source>
        <dbReference type="ARBA" id="ARBA00004123"/>
    </source>
</evidence>
<dbReference type="InterPro" id="IPR041977">
    <property type="entry name" value="KOW_Spt5_4"/>
</dbReference>
<dbReference type="Pfam" id="PF23287">
    <property type="entry name" value="KOW7_SPT5"/>
    <property type="match status" value="1"/>
</dbReference>
<dbReference type="InterPro" id="IPR006645">
    <property type="entry name" value="NGN-like_dom"/>
</dbReference>
<dbReference type="OrthoDB" id="28901at2759"/>
<feature type="domain" description="KOW" evidence="14">
    <location>
        <begin position="543"/>
        <end position="570"/>
    </location>
</feature>
<dbReference type="STRING" id="105231.A0A1Y1HSB7"/>